<evidence type="ECO:0000256" key="1">
    <source>
        <dbReference type="ARBA" id="ARBA00000971"/>
    </source>
</evidence>
<dbReference type="EMBL" id="UOFI01000041">
    <property type="protein sequence ID" value="VAW63503.1"/>
    <property type="molecule type" value="Genomic_DNA"/>
</dbReference>
<comment type="catalytic activity">
    <reaction evidence="1">
        <text>[protein]-peptidylproline (omega=180) = [protein]-peptidylproline (omega=0)</text>
        <dbReference type="Rhea" id="RHEA:16237"/>
        <dbReference type="Rhea" id="RHEA-COMP:10747"/>
        <dbReference type="Rhea" id="RHEA-COMP:10748"/>
        <dbReference type="ChEBI" id="CHEBI:83833"/>
        <dbReference type="ChEBI" id="CHEBI:83834"/>
        <dbReference type="EC" id="5.2.1.8"/>
    </reaction>
</comment>
<gene>
    <name evidence="10" type="ORF">MNBD_GAMMA09-840</name>
</gene>
<evidence type="ECO:0000256" key="5">
    <source>
        <dbReference type="ARBA" id="ARBA00022490"/>
    </source>
</evidence>
<comment type="similarity">
    <text evidence="3">Belongs to the FKBP-type PPIase family.</text>
</comment>
<dbReference type="AlphaFoldDB" id="A0A3B0XGU5"/>
<reference evidence="10" key="1">
    <citation type="submission" date="2018-06" db="EMBL/GenBank/DDBJ databases">
        <authorList>
            <person name="Zhirakovskaya E."/>
        </authorList>
    </citation>
    <scope>NUCLEOTIDE SEQUENCE</scope>
</reference>
<evidence type="ECO:0000256" key="4">
    <source>
        <dbReference type="ARBA" id="ARBA00013194"/>
    </source>
</evidence>
<dbReference type="GO" id="GO:0005737">
    <property type="term" value="C:cytoplasm"/>
    <property type="evidence" value="ECO:0007669"/>
    <property type="project" value="UniProtKB-SubCell"/>
</dbReference>
<keyword evidence="6" id="KW-0697">Rotamase</keyword>
<dbReference type="PANTHER" id="PTHR47861:SF3">
    <property type="entry name" value="FKBP-TYPE PEPTIDYL-PROLYL CIS-TRANS ISOMERASE SLYD"/>
    <property type="match status" value="1"/>
</dbReference>
<dbReference type="EC" id="5.2.1.8" evidence="4"/>
<dbReference type="Pfam" id="PF00254">
    <property type="entry name" value="FKBP_C"/>
    <property type="match status" value="1"/>
</dbReference>
<evidence type="ECO:0000256" key="8">
    <source>
        <dbReference type="ARBA" id="ARBA00023235"/>
    </source>
</evidence>
<feature type="domain" description="PPIase FKBP-type" evidence="9">
    <location>
        <begin position="5"/>
        <end position="75"/>
    </location>
</feature>
<dbReference type="Gene3D" id="3.10.50.40">
    <property type="match status" value="1"/>
</dbReference>
<evidence type="ECO:0000256" key="3">
    <source>
        <dbReference type="ARBA" id="ARBA00006577"/>
    </source>
</evidence>
<evidence type="ECO:0000256" key="7">
    <source>
        <dbReference type="ARBA" id="ARBA00023186"/>
    </source>
</evidence>
<keyword evidence="8 10" id="KW-0413">Isomerase</keyword>
<evidence type="ECO:0000313" key="10">
    <source>
        <dbReference type="EMBL" id="VAW63503.1"/>
    </source>
</evidence>
<protein>
    <recommendedName>
        <fullName evidence="4">peptidylprolyl isomerase</fullName>
        <ecNumber evidence="4">5.2.1.8</ecNumber>
    </recommendedName>
</protein>
<comment type="subcellular location">
    <subcellularLocation>
        <location evidence="2">Cytoplasm</location>
    </subcellularLocation>
</comment>
<evidence type="ECO:0000256" key="6">
    <source>
        <dbReference type="ARBA" id="ARBA00023110"/>
    </source>
</evidence>
<dbReference type="GO" id="GO:0003755">
    <property type="term" value="F:peptidyl-prolyl cis-trans isomerase activity"/>
    <property type="evidence" value="ECO:0007669"/>
    <property type="project" value="UniProtKB-KW"/>
</dbReference>
<name>A0A3B0XGU5_9ZZZZ</name>
<dbReference type="InterPro" id="IPR046357">
    <property type="entry name" value="PPIase_dom_sf"/>
</dbReference>
<keyword evidence="7" id="KW-0143">Chaperone</keyword>
<proteinExistence type="inferred from homology"/>
<evidence type="ECO:0000259" key="9">
    <source>
        <dbReference type="Pfam" id="PF00254"/>
    </source>
</evidence>
<dbReference type="GO" id="GO:0042026">
    <property type="term" value="P:protein refolding"/>
    <property type="evidence" value="ECO:0007669"/>
    <property type="project" value="UniProtKB-ARBA"/>
</dbReference>
<dbReference type="InterPro" id="IPR001179">
    <property type="entry name" value="PPIase_FKBP_dom"/>
</dbReference>
<sequence>MSSVKISRNKAVQFTYTISDDKGNVVEQVDLPVNYVHGAGNMGLIDCVERAMEGCCEGDAITVDVPPADGFGEYDPDLTFTDDLENVPAQFRTTGAQVEMANDAGETKTFFVSKIEDGKLTLDGNHPLAGKTAQFSIKILEVRDATAAEIRDGISNPDVSIH</sequence>
<evidence type="ECO:0000256" key="2">
    <source>
        <dbReference type="ARBA" id="ARBA00004496"/>
    </source>
</evidence>
<dbReference type="SUPFAM" id="SSF54534">
    <property type="entry name" value="FKBP-like"/>
    <property type="match status" value="1"/>
</dbReference>
<dbReference type="PANTHER" id="PTHR47861">
    <property type="entry name" value="FKBP-TYPE PEPTIDYL-PROLYL CIS-TRANS ISOMERASE SLYD"/>
    <property type="match status" value="1"/>
</dbReference>
<accession>A0A3B0XGU5</accession>
<organism evidence="10">
    <name type="scientific">hydrothermal vent metagenome</name>
    <dbReference type="NCBI Taxonomy" id="652676"/>
    <lineage>
        <taxon>unclassified sequences</taxon>
        <taxon>metagenomes</taxon>
        <taxon>ecological metagenomes</taxon>
    </lineage>
</organism>
<keyword evidence="5" id="KW-0963">Cytoplasm</keyword>